<evidence type="ECO:0008006" key="4">
    <source>
        <dbReference type="Google" id="ProtNLM"/>
    </source>
</evidence>
<dbReference type="Proteomes" id="UP000177081">
    <property type="component" value="Unassembled WGS sequence"/>
</dbReference>
<proteinExistence type="predicted"/>
<gene>
    <name evidence="2" type="ORF">A3A32_03420</name>
</gene>
<keyword evidence="1" id="KW-1133">Transmembrane helix</keyword>
<name>A0A1G2RRH6_9BACT</name>
<protein>
    <recommendedName>
        <fullName evidence="4">Type II secretion system protein J</fullName>
    </recommendedName>
</protein>
<keyword evidence="1" id="KW-0472">Membrane</keyword>
<dbReference type="EMBL" id="MHUI01000021">
    <property type="protein sequence ID" value="OHA74872.1"/>
    <property type="molecule type" value="Genomic_DNA"/>
</dbReference>
<keyword evidence="1" id="KW-0812">Transmembrane</keyword>
<evidence type="ECO:0000256" key="1">
    <source>
        <dbReference type="SAM" id="Phobius"/>
    </source>
</evidence>
<feature type="transmembrane region" description="Helical" evidence="1">
    <location>
        <begin position="32"/>
        <end position="56"/>
    </location>
</feature>
<evidence type="ECO:0000313" key="3">
    <source>
        <dbReference type="Proteomes" id="UP000177081"/>
    </source>
</evidence>
<dbReference type="Pfam" id="PF07963">
    <property type="entry name" value="N_methyl"/>
    <property type="match status" value="1"/>
</dbReference>
<sequence length="225" mass="25174">MTFRFNHKKVSMFFRECAYIRRIMQARGPERGFTLVEMMFGLFVMALVGITIWTFLADIFRFSDTFQKGASSEQEVRTVFKLFTSELRSATQSAGGAFTLAETSTSSIRFYSDITGDGQAEQLHYYRSETDFIRGVINPVGGIYATSTESASTVIQGIRNAASSDIFQYYDKTYTGTTSPLAQPVTSSEVRLVKITLNVDPNLGRAPASTTFITEVMIRNLKDNL</sequence>
<dbReference type="AlphaFoldDB" id="A0A1G2RRH6"/>
<comment type="caution">
    <text evidence="2">The sequence shown here is derived from an EMBL/GenBank/DDBJ whole genome shotgun (WGS) entry which is preliminary data.</text>
</comment>
<evidence type="ECO:0000313" key="2">
    <source>
        <dbReference type="EMBL" id="OHA74872.1"/>
    </source>
</evidence>
<dbReference type="NCBIfam" id="TIGR02532">
    <property type="entry name" value="IV_pilin_GFxxxE"/>
    <property type="match status" value="1"/>
</dbReference>
<dbReference type="InterPro" id="IPR012902">
    <property type="entry name" value="N_methyl_site"/>
</dbReference>
<reference evidence="2 3" key="1">
    <citation type="journal article" date="2016" name="Nat. Commun.">
        <title>Thousands of microbial genomes shed light on interconnected biogeochemical processes in an aquifer system.</title>
        <authorList>
            <person name="Anantharaman K."/>
            <person name="Brown C.T."/>
            <person name="Hug L.A."/>
            <person name="Sharon I."/>
            <person name="Castelle C.J."/>
            <person name="Probst A.J."/>
            <person name="Thomas B.C."/>
            <person name="Singh A."/>
            <person name="Wilkins M.J."/>
            <person name="Karaoz U."/>
            <person name="Brodie E.L."/>
            <person name="Williams K.H."/>
            <person name="Hubbard S.S."/>
            <person name="Banfield J.F."/>
        </authorList>
    </citation>
    <scope>NUCLEOTIDE SEQUENCE [LARGE SCALE GENOMIC DNA]</scope>
</reference>
<dbReference type="PROSITE" id="PS00409">
    <property type="entry name" value="PROKAR_NTER_METHYL"/>
    <property type="match status" value="1"/>
</dbReference>
<organism evidence="2 3">
    <name type="scientific">Candidatus Wildermuthbacteria bacterium RIFCSPLOWO2_01_FULL_48_35</name>
    <dbReference type="NCBI Taxonomy" id="1802463"/>
    <lineage>
        <taxon>Bacteria</taxon>
        <taxon>Candidatus Wildermuthiibacteriota</taxon>
    </lineage>
</organism>
<accession>A0A1G2RRH6</accession>